<feature type="domain" description="Protein kinase" evidence="2">
    <location>
        <begin position="1"/>
        <end position="332"/>
    </location>
</feature>
<dbReference type="InterPro" id="IPR011009">
    <property type="entry name" value="Kinase-like_dom_sf"/>
</dbReference>
<proteinExistence type="predicted"/>
<dbReference type="InterPro" id="IPR011989">
    <property type="entry name" value="ARM-like"/>
</dbReference>
<dbReference type="InterPro" id="IPR051177">
    <property type="entry name" value="CIK-Related_Protein"/>
</dbReference>
<feature type="compositionally biased region" description="Polar residues" evidence="1">
    <location>
        <begin position="721"/>
        <end position="745"/>
    </location>
</feature>
<dbReference type="AlphaFoldDB" id="A0A0C2WBG0"/>
<feature type="compositionally biased region" description="Low complexity" evidence="1">
    <location>
        <begin position="818"/>
        <end position="828"/>
    </location>
</feature>
<accession>A0A0C2WBG0</accession>
<feature type="compositionally biased region" description="Polar residues" evidence="1">
    <location>
        <begin position="757"/>
        <end position="768"/>
    </location>
</feature>
<feature type="compositionally biased region" description="Basic and acidic residues" evidence="1">
    <location>
        <begin position="610"/>
        <end position="624"/>
    </location>
</feature>
<dbReference type="GO" id="GO:0004672">
    <property type="term" value="F:protein kinase activity"/>
    <property type="evidence" value="ECO:0007669"/>
    <property type="project" value="InterPro"/>
</dbReference>
<dbReference type="Pfam" id="PF00069">
    <property type="entry name" value="Pkinase"/>
    <property type="match status" value="1"/>
</dbReference>
<sequence>MSSMFSAAAALFARTNISQNYTILTPGATVTNPANSGLPSLPAGPPFKAGLWLVQSAQHKLNGKRVSVWSFEKRSPEMDRLGGGSQAKEVVLEMLKAEASALGRLRHPSVLEMVEPLEETRSELIFATEPLTSTLQQAIPTSSQHTRNTEDSTELDEIEIQKGVLQLAKGLAFLHQSAKIVHTNITPYTVLINLSGDWKLGGLGMTIPLTGPDGTPTRWEFPESHSSLPPFVQRSFDYMAPEYAIDEQITTSSDLYALGCLLYAVHNKGSPPFRNHSSIGTLKSNFQSGVQLRGMEGWDPDLRALLSQLITRSPTNPVPRPTPDTLVTHSFFNSLPISTLNFLERSNFASKSREEKIAFMKGLTSVLSRFSKGLRERKILGALLEEMKDPYLLPSILPNVFSISNDLSPSQFASRVLPSLKPLFAVKEPPQNMITLLDNLKMLQDKTDKAVFKEHVLPLVYNALESEHAVVQERALKIVPDLCETIDYAEVQSVLFPRVALVFTKTRILSVKVNTLVCFLSMVKTLDQSSLTQKLVPLLAKIKTKEPAVMLATLNVHEAMGVKVDREAVATLVLPQLWTMSMGPLLNVTQFSRFMSVIRTLGERVEKEHSQYLRDSQRNEDRPAVVDPAGNPLAQAPGQLDFHSLVSGGAAPVTTASTGSSLNGLSNGVAATNVSSWEDDVWGSILDGTESPRAATPVASVRSSLSMPQAQTLQAAQRTTVSHSPLRNTGTQGSISASASSNTLGAISPAIPPPPTRNLSNSSFHRPQSSLSNSSSVKSNPVSSYNPAQNLSLGSGPILQPSPSSAFKPVLPPPPSNKPNYNINMTPSNPTPPPIPSFPLRPASTMTTPATTSPPTMSPMLPFSGNMMAPSIAPQPLWGSMQPLQPTQTKKAARDDWGDFDPLA</sequence>
<dbReference type="GO" id="GO:0005524">
    <property type="term" value="F:ATP binding"/>
    <property type="evidence" value="ECO:0007669"/>
    <property type="project" value="InterPro"/>
</dbReference>
<keyword evidence="4" id="KW-1185">Reference proteome</keyword>
<feature type="compositionally biased region" description="Low complexity" evidence="1">
    <location>
        <begin position="709"/>
        <end position="720"/>
    </location>
</feature>
<dbReference type="HOGENOM" id="CLU_008724_1_1_1"/>
<evidence type="ECO:0000256" key="1">
    <source>
        <dbReference type="SAM" id="MobiDB-lite"/>
    </source>
</evidence>
<organism evidence="3 4">
    <name type="scientific">Serendipita vermifera MAFF 305830</name>
    <dbReference type="NCBI Taxonomy" id="933852"/>
    <lineage>
        <taxon>Eukaryota</taxon>
        <taxon>Fungi</taxon>
        <taxon>Dikarya</taxon>
        <taxon>Basidiomycota</taxon>
        <taxon>Agaricomycotina</taxon>
        <taxon>Agaricomycetes</taxon>
        <taxon>Sebacinales</taxon>
        <taxon>Serendipitaceae</taxon>
        <taxon>Serendipita</taxon>
    </lineage>
</organism>
<reference evidence="4" key="2">
    <citation type="submission" date="2015-01" db="EMBL/GenBank/DDBJ databases">
        <title>Evolutionary Origins and Diversification of the Mycorrhizal Mutualists.</title>
        <authorList>
            <consortium name="DOE Joint Genome Institute"/>
            <consortium name="Mycorrhizal Genomics Consortium"/>
            <person name="Kohler A."/>
            <person name="Kuo A."/>
            <person name="Nagy L.G."/>
            <person name="Floudas D."/>
            <person name="Copeland A."/>
            <person name="Barry K.W."/>
            <person name="Cichocki N."/>
            <person name="Veneault-Fourrey C."/>
            <person name="LaButti K."/>
            <person name="Lindquist E.A."/>
            <person name="Lipzen A."/>
            <person name="Lundell T."/>
            <person name="Morin E."/>
            <person name="Murat C."/>
            <person name="Riley R."/>
            <person name="Ohm R."/>
            <person name="Sun H."/>
            <person name="Tunlid A."/>
            <person name="Henrissat B."/>
            <person name="Grigoriev I.V."/>
            <person name="Hibbett D.S."/>
            <person name="Martin F."/>
        </authorList>
    </citation>
    <scope>NUCLEOTIDE SEQUENCE [LARGE SCALE GENOMIC DNA]</scope>
    <source>
        <strain evidence="4">MAFF 305830</strain>
    </source>
</reference>
<evidence type="ECO:0000313" key="4">
    <source>
        <dbReference type="Proteomes" id="UP000054097"/>
    </source>
</evidence>
<dbReference type="Gene3D" id="3.30.200.20">
    <property type="entry name" value="Phosphorylase Kinase, domain 1"/>
    <property type="match status" value="1"/>
</dbReference>
<dbReference type="PANTHER" id="PTHR12984:SF6">
    <property type="entry name" value="SCY1-LIKE PROTEIN 2"/>
    <property type="match status" value="1"/>
</dbReference>
<dbReference type="CDD" id="cd14011">
    <property type="entry name" value="PK_SCY1_like"/>
    <property type="match status" value="1"/>
</dbReference>
<dbReference type="SUPFAM" id="SSF56112">
    <property type="entry name" value="Protein kinase-like (PK-like)"/>
    <property type="match status" value="1"/>
</dbReference>
<dbReference type="SMART" id="SM00220">
    <property type="entry name" value="S_TKc"/>
    <property type="match status" value="1"/>
</dbReference>
<feature type="region of interest" description="Disordered" evidence="1">
    <location>
        <begin position="610"/>
        <end position="632"/>
    </location>
</feature>
<feature type="compositionally biased region" description="Low complexity" evidence="1">
    <location>
        <begin position="769"/>
        <end position="784"/>
    </location>
</feature>
<dbReference type="Gene3D" id="1.25.10.10">
    <property type="entry name" value="Leucine-rich Repeat Variant"/>
    <property type="match status" value="1"/>
</dbReference>
<feature type="region of interest" description="Disordered" evidence="1">
    <location>
        <begin position="687"/>
        <end position="904"/>
    </location>
</feature>
<name>A0A0C2WBG0_SERVB</name>
<dbReference type="Gene3D" id="1.10.510.10">
    <property type="entry name" value="Transferase(Phosphotransferase) domain 1"/>
    <property type="match status" value="1"/>
</dbReference>
<gene>
    <name evidence="3" type="ORF">M408DRAFT_249795</name>
</gene>
<evidence type="ECO:0000259" key="2">
    <source>
        <dbReference type="PROSITE" id="PS50011"/>
    </source>
</evidence>
<dbReference type="SUPFAM" id="SSF48371">
    <property type="entry name" value="ARM repeat"/>
    <property type="match status" value="1"/>
</dbReference>
<evidence type="ECO:0000313" key="3">
    <source>
        <dbReference type="EMBL" id="KIM23753.1"/>
    </source>
</evidence>
<feature type="compositionally biased region" description="Pro residues" evidence="1">
    <location>
        <begin position="829"/>
        <end position="839"/>
    </location>
</feature>
<protein>
    <recommendedName>
        <fullName evidence="2">Protein kinase domain-containing protein</fullName>
    </recommendedName>
</protein>
<dbReference type="OrthoDB" id="79687at2759"/>
<feature type="compositionally biased region" description="Low complexity" evidence="1">
    <location>
        <begin position="840"/>
        <end position="860"/>
    </location>
</feature>
<dbReference type="InterPro" id="IPR016024">
    <property type="entry name" value="ARM-type_fold"/>
</dbReference>
<dbReference type="PANTHER" id="PTHR12984">
    <property type="entry name" value="SCY1-RELATED S/T PROTEIN KINASE-LIKE"/>
    <property type="match status" value="1"/>
</dbReference>
<dbReference type="PROSITE" id="PS50011">
    <property type="entry name" value="PROTEIN_KINASE_DOM"/>
    <property type="match status" value="1"/>
</dbReference>
<dbReference type="Proteomes" id="UP000054097">
    <property type="component" value="Unassembled WGS sequence"/>
</dbReference>
<reference evidence="3 4" key="1">
    <citation type="submission" date="2014-04" db="EMBL/GenBank/DDBJ databases">
        <authorList>
            <consortium name="DOE Joint Genome Institute"/>
            <person name="Kuo A."/>
            <person name="Zuccaro A."/>
            <person name="Kohler A."/>
            <person name="Nagy L.G."/>
            <person name="Floudas D."/>
            <person name="Copeland A."/>
            <person name="Barry K.W."/>
            <person name="Cichocki N."/>
            <person name="Veneault-Fourrey C."/>
            <person name="LaButti K."/>
            <person name="Lindquist E.A."/>
            <person name="Lipzen A."/>
            <person name="Lundell T."/>
            <person name="Morin E."/>
            <person name="Murat C."/>
            <person name="Sun H."/>
            <person name="Tunlid A."/>
            <person name="Henrissat B."/>
            <person name="Grigoriev I.V."/>
            <person name="Hibbett D.S."/>
            <person name="Martin F."/>
            <person name="Nordberg H.P."/>
            <person name="Cantor M.N."/>
            <person name="Hua S.X."/>
        </authorList>
    </citation>
    <scope>NUCLEOTIDE SEQUENCE [LARGE SCALE GENOMIC DNA]</scope>
    <source>
        <strain evidence="3 4">MAFF 305830</strain>
    </source>
</reference>
<dbReference type="InterPro" id="IPR000719">
    <property type="entry name" value="Prot_kinase_dom"/>
</dbReference>
<dbReference type="EMBL" id="KN824332">
    <property type="protein sequence ID" value="KIM23753.1"/>
    <property type="molecule type" value="Genomic_DNA"/>
</dbReference>